<reference evidence="1 2" key="1">
    <citation type="journal article" date="2017" name="PLoS Biol.">
        <title>The sea cucumber genome provides insights into morphological evolution and visceral regeneration.</title>
        <authorList>
            <person name="Zhang X."/>
            <person name="Sun L."/>
            <person name="Yuan J."/>
            <person name="Sun Y."/>
            <person name="Gao Y."/>
            <person name="Zhang L."/>
            <person name="Li S."/>
            <person name="Dai H."/>
            <person name="Hamel J.F."/>
            <person name="Liu C."/>
            <person name="Yu Y."/>
            <person name="Liu S."/>
            <person name="Lin W."/>
            <person name="Guo K."/>
            <person name="Jin S."/>
            <person name="Xu P."/>
            <person name="Storey K.B."/>
            <person name="Huan P."/>
            <person name="Zhang T."/>
            <person name="Zhou Y."/>
            <person name="Zhang J."/>
            <person name="Lin C."/>
            <person name="Li X."/>
            <person name="Xing L."/>
            <person name="Huo D."/>
            <person name="Sun M."/>
            <person name="Wang L."/>
            <person name="Mercier A."/>
            <person name="Li F."/>
            <person name="Yang H."/>
            <person name="Xiang J."/>
        </authorList>
    </citation>
    <scope>NUCLEOTIDE SEQUENCE [LARGE SCALE GENOMIC DNA]</scope>
    <source>
        <strain evidence="1">Shaxun</strain>
        <tissue evidence="1">Muscle</tissue>
    </source>
</reference>
<dbReference type="AlphaFoldDB" id="A0A2G8L3T6"/>
<evidence type="ECO:0008006" key="3">
    <source>
        <dbReference type="Google" id="ProtNLM"/>
    </source>
</evidence>
<dbReference type="FunFam" id="3.30.70.270:FF:000063">
    <property type="entry name" value="Zinc knuckle domaincontaining protein"/>
    <property type="match status" value="1"/>
</dbReference>
<protein>
    <recommendedName>
        <fullName evidence="3">Reverse transcriptase domain-containing protein</fullName>
    </recommendedName>
</protein>
<dbReference type="SUPFAM" id="SSF56672">
    <property type="entry name" value="DNA/RNA polymerases"/>
    <property type="match status" value="1"/>
</dbReference>
<sequence>MILDEVLSKLENAGLRLRKEKCSFMTPSVQYLGHVIDEKGLHPMPEKVKAIKEAPAPRNVTELKSYLGLLTYYGKFLPALSTTLAPLYDLLRKDTQWRWTKRKSLPLRTLKTYSCLHKYCVIMILQKN</sequence>
<dbReference type="OrthoDB" id="775972at2759"/>
<dbReference type="InterPro" id="IPR043502">
    <property type="entry name" value="DNA/RNA_pol_sf"/>
</dbReference>
<dbReference type="EMBL" id="MRZV01000230">
    <property type="protein sequence ID" value="PIK54921.1"/>
    <property type="molecule type" value="Genomic_DNA"/>
</dbReference>
<evidence type="ECO:0000313" key="1">
    <source>
        <dbReference type="EMBL" id="PIK54921.1"/>
    </source>
</evidence>
<organism evidence="1 2">
    <name type="scientific">Stichopus japonicus</name>
    <name type="common">Sea cucumber</name>
    <dbReference type="NCBI Taxonomy" id="307972"/>
    <lineage>
        <taxon>Eukaryota</taxon>
        <taxon>Metazoa</taxon>
        <taxon>Echinodermata</taxon>
        <taxon>Eleutherozoa</taxon>
        <taxon>Echinozoa</taxon>
        <taxon>Holothuroidea</taxon>
        <taxon>Aspidochirotacea</taxon>
        <taxon>Aspidochirotida</taxon>
        <taxon>Stichopodidae</taxon>
        <taxon>Apostichopus</taxon>
    </lineage>
</organism>
<keyword evidence="2" id="KW-1185">Reference proteome</keyword>
<gene>
    <name evidence="1" type="ORF">BSL78_08204</name>
</gene>
<dbReference type="PANTHER" id="PTHR37984">
    <property type="entry name" value="PROTEIN CBG26694"/>
    <property type="match status" value="1"/>
</dbReference>
<accession>A0A2G8L3T6</accession>
<name>A0A2G8L3T6_STIJA</name>
<dbReference type="PANTHER" id="PTHR37984:SF13">
    <property type="entry name" value="RIBONUCLEASE H"/>
    <property type="match status" value="1"/>
</dbReference>
<comment type="caution">
    <text evidence="1">The sequence shown here is derived from an EMBL/GenBank/DDBJ whole genome shotgun (WGS) entry which is preliminary data.</text>
</comment>
<dbReference type="InterPro" id="IPR050951">
    <property type="entry name" value="Retrovirus_Pol_polyprotein"/>
</dbReference>
<dbReference type="Proteomes" id="UP000230750">
    <property type="component" value="Unassembled WGS sequence"/>
</dbReference>
<proteinExistence type="predicted"/>
<dbReference type="InterPro" id="IPR043128">
    <property type="entry name" value="Rev_trsase/Diguanyl_cyclase"/>
</dbReference>
<dbReference type="Gene3D" id="3.30.70.270">
    <property type="match status" value="2"/>
</dbReference>
<evidence type="ECO:0000313" key="2">
    <source>
        <dbReference type="Proteomes" id="UP000230750"/>
    </source>
</evidence>